<name>A0A1D1VTP1_RAMVA</name>
<sequence length="283" mass="32580">MSWQDAKERLKKVKEERLRRSDEVVELWESALSDSTGKLGDEVWTIYEQVCVAALDCDRLDIAKYCVAKLDGRFPSSNRVKRLGGMVLEAEGKFDDATMMYEALIKADETDTLARKRIIAILKAEKDYVKAIEELNEYLKVFQNDQEAWLELVELYCHELDYHKASFCMEEALIHHPHNHLYHQRYAEIKYALGGYDSIETARVHFAKATQLCRTNVDALYGMCICASYLANSQKSTAQKRRDNQRFSEWAANQLLEKHSNSLGVEGTSKIKNISLLLDNLQI</sequence>
<evidence type="ECO:0000256" key="3">
    <source>
        <dbReference type="ARBA" id="ARBA00022803"/>
    </source>
</evidence>
<dbReference type="SUPFAM" id="SSF48452">
    <property type="entry name" value="TPR-like"/>
    <property type="match status" value="1"/>
</dbReference>
<dbReference type="InterPro" id="IPR039856">
    <property type="entry name" value="EMC2-like"/>
</dbReference>
<keyword evidence="3" id="KW-0802">TPR repeat</keyword>
<keyword evidence="2" id="KW-0677">Repeat</keyword>
<accession>A0A1D1VTP1</accession>
<dbReference type="STRING" id="947166.A0A1D1VTP1"/>
<protein>
    <recommendedName>
        <fullName evidence="4">ER membrane protein complex subunit 2</fullName>
    </recommendedName>
</protein>
<feature type="domain" description="EMC2 TPR-like" evidence="5">
    <location>
        <begin position="81"/>
        <end position="190"/>
    </location>
</feature>
<comment type="subunit">
    <text evidence="4">Component of the ER membrane protein complex (EMC).</text>
</comment>
<comment type="subcellular location">
    <subcellularLocation>
        <location evidence="4">Endoplasmic reticulum membrane</location>
        <topology evidence="4">Peripheral membrane protein</topology>
        <orientation evidence="4">Cytoplasmic side</orientation>
    </subcellularLocation>
</comment>
<gene>
    <name evidence="6" type="primary">RvY_14564-1</name>
    <name evidence="6" type="synonym">RvY_14564.1</name>
    <name evidence="6" type="ORF">RvY_14564</name>
</gene>
<dbReference type="EMBL" id="BDGG01000010">
    <property type="protein sequence ID" value="GAV04256.1"/>
    <property type="molecule type" value="Genomic_DNA"/>
</dbReference>
<proteinExistence type="inferred from homology"/>
<dbReference type="AlphaFoldDB" id="A0A1D1VTP1"/>
<evidence type="ECO:0000259" key="5">
    <source>
        <dbReference type="Pfam" id="PF22890"/>
    </source>
</evidence>
<comment type="function">
    <text evidence="4">Part of the endoplasmic reticulum membrane protein complex (EMC) that enables the energy-independent insertion into endoplasmic reticulum membranes of newly synthesized membrane proteins.</text>
</comment>
<evidence type="ECO:0000256" key="2">
    <source>
        <dbReference type="ARBA" id="ARBA00022737"/>
    </source>
</evidence>
<keyword evidence="4" id="KW-0472">Membrane</keyword>
<dbReference type="Pfam" id="PF22890">
    <property type="entry name" value="TPR_EMC2"/>
    <property type="match status" value="1"/>
</dbReference>
<evidence type="ECO:0000256" key="4">
    <source>
        <dbReference type="RuleBase" id="RU367091"/>
    </source>
</evidence>
<evidence type="ECO:0000313" key="6">
    <source>
        <dbReference type="EMBL" id="GAV04256.1"/>
    </source>
</evidence>
<comment type="similarity">
    <text evidence="1 4">Belongs to the EMC2 family.</text>
</comment>
<keyword evidence="4" id="KW-0256">Endoplasmic reticulum</keyword>
<dbReference type="PANTHER" id="PTHR12760">
    <property type="entry name" value="TETRATRICOPEPTIDE REPEAT PROTEIN"/>
    <property type="match status" value="1"/>
</dbReference>
<evidence type="ECO:0000256" key="1">
    <source>
        <dbReference type="ARBA" id="ARBA00010361"/>
    </source>
</evidence>
<comment type="caution">
    <text evidence="6">The sequence shown here is derived from an EMBL/GenBank/DDBJ whole genome shotgun (WGS) entry which is preliminary data.</text>
</comment>
<evidence type="ECO:0000313" key="7">
    <source>
        <dbReference type="Proteomes" id="UP000186922"/>
    </source>
</evidence>
<dbReference type="Proteomes" id="UP000186922">
    <property type="component" value="Unassembled WGS sequence"/>
</dbReference>
<dbReference type="OrthoDB" id="124397at2759"/>
<dbReference type="GO" id="GO:0072546">
    <property type="term" value="C:EMC complex"/>
    <property type="evidence" value="ECO:0007669"/>
    <property type="project" value="UniProtKB-UniRule"/>
</dbReference>
<reference evidence="6 7" key="1">
    <citation type="journal article" date="2016" name="Nat. Commun.">
        <title>Extremotolerant tardigrade genome and improved radiotolerance of human cultured cells by tardigrade-unique protein.</title>
        <authorList>
            <person name="Hashimoto T."/>
            <person name="Horikawa D.D."/>
            <person name="Saito Y."/>
            <person name="Kuwahara H."/>
            <person name="Kozuka-Hata H."/>
            <person name="Shin-I T."/>
            <person name="Minakuchi Y."/>
            <person name="Ohishi K."/>
            <person name="Motoyama A."/>
            <person name="Aizu T."/>
            <person name="Enomoto A."/>
            <person name="Kondo K."/>
            <person name="Tanaka S."/>
            <person name="Hara Y."/>
            <person name="Koshikawa S."/>
            <person name="Sagara H."/>
            <person name="Miura T."/>
            <person name="Yokobori S."/>
            <person name="Miyagawa K."/>
            <person name="Suzuki Y."/>
            <person name="Kubo T."/>
            <person name="Oyama M."/>
            <person name="Kohara Y."/>
            <person name="Fujiyama A."/>
            <person name="Arakawa K."/>
            <person name="Katayama T."/>
            <person name="Toyoda A."/>
            <person name="Kunieda T."/>
        </authorList>
    </citation>
    <scope>NUCLEOTIDE SEQUENCE [LARGE SCALE GENOMIC DNA]</scope>
    <source>
        <strain evidence="6 7">YOKOZUNA-1</strain>
    </source>
</reference>
<organism evidence="6 7">
    <name type="scientific">Ramazzottius varieornatus</name>
    <name type="common">Water bear</name>
    <name type="synonym">Tardigrade</name>
    <dbReference type="NCBI Taxonomy" id="947166"/>
    <lineage>
        <taxon>Eukaryota</taxon>
        <taxon>Metazoa</taxon>
        <taxon>Ecdysozoa</taxon>
        <taxon>Tardigrada</taxon>
        <taxon>Eutardigrada</taxon>
        <taxon>Parachela</taxon>
        <taxon>Hypsibioidea</taxon>
        <taxon>Ramazzottiidae</taxon>
        <taxon>Ramazzottius</taxon>
    </lineage>
</organism>
<dbReference type="InterPro" id="IPR011990">
    <property type="entry name" value="TPR-like_helical_dom_sf"/>
</dbReference>
<dbReference type="Gene3D" id="1.25.40.10">
    <property type="entry name" value="Tetratricopeptide repeat domain"/>
    <property type="match status" value="1"/>
</dbReference>
<keyword evidence="7" id="KW-1185">Reference proteome</keyword>
<dbReference type="InterPro" id="IPR055217">
    <property type="entry name" value="TPR_EMC2"/>
</dbReference>